<name>A0A1F5YCF5_9BACT</name>
<dbReference type="PANTHER" id="PTHR30558">
    <property type="entry name" value="EXBD MEMBRANE COMPONENT OF PMF-DRIVEN MACROMOLECULE IMPORT SYSTEM"/>
    <property type="match status" value="1"/>
</dbReference>
<evidence type="ECO:0000313" key="10">
    <source>
        <dbReference type="Proteomes" id="UP000176992"/>
    </source>
</evidence>
<feature type="transmembrane region" description="Helical" evidence="8">
    <location>
        <begin position="21"/>
        <end position="43"/>
    </location>
</feature>
<accession>A0A1F5YCF5</accession>
<dbReference type="Proteomes" id="UP000176992">
    <property type="component" value="Unassembled WGS sequence"/>
</dbReference>
<keyword evidence="5 8" id="KW-1133">Transmembrane helix</keyword>
<evidence type="ECO:0000256" key="1">
    <source>
        <dbReference type="ARBA" id="ARBA00004162"/>
    </source>
</evidence>
<keyword evidence="7" id="KW-0653">Protein transport</keyword>
<dbReference type="Pfam" id="PF02472">
    <property type="entry name" value="ExbD"/>
    <property type="match status" value="1"/>
</dbReference>
<gene>
    <name evidence="9" type="ORF">A2Z86_10925</name>
</gene>
<keyword evidence="3" id="KW-1003">Cell membrane</keyword>
<evidence type="ECO:0008006" key="11">
    <source>
        <dbReference type="Google" id="ProtNLM"/>
    </source>
</evidence>
<evidence type="ECO:0000313" key="9">
    <source>
        <dbReference type="EMBL" id="OGF97858.1"/>
    </source>
</evidence>
<dbReference type="GO" id="GO:0005886">
    <property type="term" value="C:plasma membrane"/>
    <property type="evidence" value="ECO:0007669"/>
    <property type="project" value="UniProtKB-SubCell"/>
</dbReference>
<sequence length="168" mass="19116">MAVETKKKSGFKRKTGVGTEIPTCSMADIAFLLLIFFMVTTVFRRETALKIAWPEAAALKKTEFKSKNILHVWVNKDDEQTPGINEEGWVYVDDVPYNLTDAARQNALVEKLKLESAERKGRILIAFRADKNIPYNKINLALEVLKQANTVQVMFATNLQREILDLSR</sequence>
<proteinExistence type="inferred from homology"/>
<evidence type="ECO:0000256" key="2">
    <source>
        <dbReference type="ARBA" id="ARBA00005811"/>
    </source>
</evidence>
<evidence type="ECO:0000256" key="3">
    <source>
        <dbReference type="ARBA" id="ARBA00022475"/>
    </source>
</evidence>
<evidence type="ECO:0000256" key="4">
    <source>
        <dbReference type="ARBA" id="ARBA00022692"/>
    </source>
</evidence>
<dbReference type="EMBL" id="MFIV01000202">
    <property type="protein sequence ID" value="OGF97858.1"/>
    <property type="molecule type" value="Genomic_DNA"/>
</dbReference>
<dbReference type="InterPro" id="IPR003400">
    <property type="entry name" value="ExbD"/>
</dbReference>
<evidence type="ECO:0000256" key="6">
    <source>
        <dbReference type="ARBA" id="ARBA00023136"/>
    </source>
</evidence>
<comment type="similarity">
    <text evidence="2 7">Belongs to the ExbD/TolR family.</text>
</comment>
<dbReference type="GO" id="GO:0022857">
    <property type="term" value="F:transmembrane transporter activity"/>
    <property type="evidence" value="ECO:0007669"/>
    <property type="project" value="InterPro"/>
</dbReference>
<evidence type="ECO:0000256" key="5">
    <source>
        <dbReference type="ARBA" id="ARBA00022989"/>
    </source>
</evidence>
<keyword evidence="4 7" id="KW-0812">Transmembrane</keyword>
<comment type="caution">
    <text evidence="9">The sequence shown here is derived from an EMBL/GenBank/DDBJ whole genome shotgun (WGS) entry which is preliminary data.</text>
</comment>
<organism evidence="9 10">
    <name type="scientific">Candidatus Glassbacteria bacterium GWA2_58_10</name>
    <dbReference type="NCBI Taxonomy" id="1817865"/>
    <lineage>
        <taxon>Bacteria</taxon>
        <taxon>Candidatus Glassiibacteriota</taxon>
    </lineage>
</organism>
<keyword evidence="7" id="KW-0813">Transport</keyword>
<dbReference type="GO" id="GO:0015031">
    <property type="term" value="P:protein transport"/>
    <property type="evidence" value="ECO:0007669"/>
    <property type="project" value="UniProtKB-KW"/>
</dbReference>
<reference evidence="9 10" key="1">
    <citation type="journal article" date="2016" name="Nat. Commun.">
        <title>Thousands of microbial genomes shed light on interconnected biogeochemical processes in an aquifer system.</title>
        <authorList>
            <person name="Anantharaman K."/>
            <person name="Brown C.T."/>
            <person name="Hug L.A."/>
            <person name="Sharon I."/>
            <person name="Castelle C.J."/>
            <person name="Probst A.J."/>
            <person name="Thomas B.C."/>
            <person name="Singh A."/>
            <person name="Wilkins M.J."/>
            <person name="Karaoz U."/>
            <person name="Brodie E.L."/>
            <person name="Williams K.H."/>
            <person name="Hubbard S.S."/>
            <person name="Banfield J.F."/>
        </authorList>
    </citation>
    <scope>NUCLEOTIDE SEQUENCE [LARGE SCALE GENOMIC DNA]</scope>
</reference>
<comment type="subcellular location">
    <subcellularLocation>
        <location evidence="1">Cell membrane</location>
        <topology evidence="1">Single-pass membrane protein</topology>
    </subcellularLocation>
    <subcellularLocation>
        <location evidence="7">Cell membrane</location>
        <topology evidence="7">Single-pass type II membrane protein</topology>
    </subcellularLocation>
</comment>
<protein>
    <recommendedName>
        <fullName evidence="11">Biopolymer transporter ExbD</fullName>
    </recommendedName>
</protein>
<dbReference type="AlphaFoldDB" id="A0A1F5YCF5"/>
<evidence type="ECO:0000256" key="8">
    <source>
        <dbReference type="SAM" id="Phobius"/>
    </source>
</evidence>
<evidence type="ECO:0000256" key="7">
    <source>
        <dbReference type="RuleBase" id="RU003879"/>
    </source>
</evidence>
<keyword evidence="6 8" id="KW-0472">Membrane</keyword>
<dbReference type="PANTHER" id="PTHR30558:SF3">
    <property type="entry name" value="BIOPOLYMER TRANSPORT PROTEIN EXBD-RELATED"/>
    <property type="match status" value="1"/>
</dbReference>